<dbReference type="Proteomes" id="UP000009081">
    <property type="component" value="Plasmid megaplasmid"/>
</dbReference>
<dbReference type="HOGENOM" id="CLU_1633463_0_0_5"/>
<dbReference type="AlphaFoldDB" id="C5B3E9"/>
<evidence type="ECO:0000256" key="1">
    <source>
        <dbReference type="SAM" id="MobiDB-lite"/>
    </source>
</evidence>
<name>C5B3E9_METEA</name>
<evidence type="ECO:0000313" key="2">
    <source>
        <dbReference type="EMBL" id="ACS42981.1"/>
    </source>
</evidence>
<keyword evidence="2" id="KW-0614">Plasmid</keyword>
<accession>C5B3E9</accession>
<proteinExistence type="predicted"/>
<evidence type="ECO:0000313" key="3">
    <source>
        <dbReference type="Proteomes" id="UP000009081"/>
    </source>
</evidence>
<keyword evidence="3" id="KW-1185">Reference proteome</keyword>
<feature type="region of interest" description="Disordered" evidence="1">
    <location>
        <begin position="122"/>
        <end position="162"/>
    </location>
</feature>
<organism evidence="2 3">
    <name type="scientific">Methylorubrum extorquens (strain ATCC 14718 / DSM 1338 / JCM 2805 / NCIMB 9133 / AM1)</name>
    <name type="common">Methylobacterium extorquens</name>
    <dbReference type="NCBI Taxonomy" id="272630"/>
    <lineage>
        <taxon>Bacteria</taxon>
        <taxon>Pseudomonadati</taxon>
        <taxon>Pseudomonadota</taxon>
        <taxon>Alphaproteobacteria</taxon>
        <taxon>Hyphomicrobiales</taxon>
        <taxon>Methylobacteriaceae</taxon>
        <taxon>Methylorubrum</taxon>
    </lineage>
</organism>
<dbReference type="KEGG" id="mea:Mex_2p0043"/>
<protein>
    <submittedName>
        <fullName evidence="2">Uncharacterized protein</fullName>
    </submittedName>
</protein>
<geneLocation type="plasmid" evidence="2 3">
    <name>megaplasmid</name>
</geneLocation>
<sequence>MGGRAPKEAKGTSAAMRTAVRIQIYAMPGVPAEKLLIDTWNAADSARGKAQEVFRRALILGLRQMCEAGELDDGIVDAVGEERIMGRPRRRRAQTPATPLIVMPQGIDPRLLGGFGAYGGYDAPVLEPAPPPRAAPSRPLPPPPPPETDVDDGAPGELGDLM</sequence>
<gene>
    <name evidence="2" type="ordered locus">MexAM1_META2p0043</name>
</gene>
<reference evidence="2 3" key="1">
    <citation type="journal article" date="2009" name="PLoS ONE">
        <title>Methylobacterium genome sequences: a reference blueprint to investigate microbial metabolism of C1 compounds from natural and industrial sources.</title>
        <authorList>
            <person name="Vuilleumier S."/>
            <person name="Chistoserdova L."/>
            <person name="Lee M.-C."/>
            <person name="Bringel F."/>
            <person name="Lajus A."/>
            <person name="Zhou Y."/>
            <person name="Gourion B."/>
            <person name="Barbe V."/>
            <person name="Chang J."/>
            <person name="Cruveiller S."/>
            <person name="Dossat C."/>
            <person name="Gillett W."/>
            <person name="Gruffaz C."/>
            <person name="Haugen E."/>
            <person name="Hourcade E."/>
            <person name="Levy R."/>
            <person name="Mangenot S."/>
            <person name="Muller E."/>
            <person name="Nadalig T."/>
            <person name="Pagni M."/>
            <person name="Penny C."/>
            <person name="Peyraud R."/>
            <person name="Robinson D.G."/>
            <person name="Roche D."/>
            <person name="Rouy Z."/>
            <person name="Saenampechek C."/>
            <person name="Salvignol G."/>
            <person name="Vallenet D."/>
            <person name="Wu Z."/>
            <person name="Marx C.J."/>
            <person name="Vorholt J.A."/>
            <person name="Olson M.V."/>
            <person name="Kaul R."/>
            <person name="Weissenbach J."/>
            <person name="Medigue C."/>
            <person name="Lidstrom M.E."/>
        </authorList>
    </citation>
    <scope>NUCLEOTIDE SEQUENCE [LARGE SCALE GENOMIC DNA]</scope>
    <source>
        <strain evidence="3">ATCC 14718 / DSM 1338 / JCM 2805 / NCIMB 9133 / AM1</strain>
    </source>
</reference>
<dbReference type="RefSeq" id="WP_012753546.1">
    <property type="nucleotide sequence ID" value="NC_012811.1"/>
</dbReference>
<feature type="compositionally biased region" description="Pro residues" evidence="1">
    <location>
        <begin position="127"/>
        <end position="147"/>
    </location>
</feature>
<dbReference type="EMBL" id="CP001511">
    <property type="protein sequence ID" value="ACS42981.1"/>
    <property type="molecule type" value="Genomic_DNA"/>
</dbReference>